<evidence type="ECO:0000256" key="20">
    <source>
        <dbReference type="PIRSR" id="PIRSR000732-3"/>
    </source>
</evidence>
<feature type="binding site" evidence="19">
    <location>
        <position position="466"/>
    </location>
    <ligand>
        <name>phosphoenolpyruvate</name>
        <dbReference type="ChEBI" id="CHEBI:58702"/>
    </ligand>
</feature>
<evidence type="ECO:0000256" key="6">
    <source>
        <dbReference type="ARBA" id="ARBA00012232"/>
    </source>
</evidence>
<evidence type="ECO:0000256" key="2">
    <source>
        <dbReference type="ARBA" id="ARBA00001946"/>
    </source>
</evidence>
<evidence type="ECO:0000256" key="10">
    <source>
        <dbReference type="ARBA" id="ARBA00022597"/>
    </source>
</evidence>
<keyword evidence="11 17" id="KW-0808">Transferase</keyword>
<dbReference type="EC" id="2.7.3.9" evidence="6 17"/>
<dbReference type="InterPro" id="IPR015813">
    <property type="entry name" value="Pyrv/PenolPyrv_kinase-like_dom"/>
</dbReference>
<evidence type="ECO:0000256" key="15">
    <source>
        <dbReference type="ARBA" id="ARBA00022842"/>
    </source>
</evidence>
<evidence type="ECO:0000256" key="16">
    <source>
        <dbReference type="ARBA" id="ARBA00033235"/>
    </source>
</evidence>
<feature type="active site" description="Proton donor" evidence="18">
    <location>
        <position position="503"/>
    </location>
</feature>
<dbReference type="InterPro" id="IPR006318">
    <property type="entry name" value="PTS_EI-like"/>
</dbReference>
<proteinExistence type="inferred from homology"/>
<dbReference type="InterPro" id="IPR023151">
    <property type="entry name" value="PEP_util_CS"/>
</dbReference>
<dbReference type="AlphaFoldDB" id="A0A538SID2"/>
<dbReference type="Gene3D" id="1.10.274.10">
    <property type="entry name" value="PtsI, HPr-binding domain"/>
    <property type="match status" value="1"/>
</dbReference>
<keyword evidence="14 17" id="KW-0418">Kinase</keyword>
<dbReference type="GO" id="GO:0046872">
    <property type="term" value="F:metal ion binding"/>
    <property type="evidence" value="ECO:0007669"/>
    <property type="project" value="UniProtKB-KW"/>
</dbReference>
<evidence type="ECO:0000256" key="14">
    <source>
        <dbReference type="ARBA" id="ARBA00022777"/>
    </source>
</evidence>
<dbReference type="PIRSF" id="PIRSF000732">
    <property type="entry name" value="PTS_enzyme_I"/>
    <property type="match status" value="1"/>
</dbReference>
<feature type="active site" description="Tele-phosphohistidine intermediate" evidence="18">
    <location>
        <position position="190"/>
    </location>
</feature>
<feature type="domain" description="Phosphotransferase system enzyme I N-terminal" evidence="23">
    <location>
        <begin position="4"/>
        <end position="127"/>
    </location>
</feature>
<feature type="binding site" evidence="19">
    <location>
        <begin position="455"/>
        <end position="456"/>
    </location>
    <ligand>
        <name>phosphoenolpyruvate</name>
        <dbReference type="ChEBI" id="CHEBI:58702"/>
    </ligand>
</feature>
<evidence type="ECO:0000256" key="18">
    <source>
        <dbReference type="PIRSR" id="PIRSR000732-1"/>
    </source>
</evidence>
<keyword evidence="24" id="KW-0670">Pyruvate</keyword>
<evidence type="ECO:0000256" key="11">
    <source>
        <dbReference type="ARBA" id="ARBA00022679"/>
    </source>
</evidence>
<dbReference type="InterPro" id="IPR050499">
    <property type="entry name" value="PEP-utilizing_PTS_enzyme"/>
</dbReference>
<dbReference type="EMBL" id="VBOT01000080">
    <property type="protein sequence ID" value="TMQ51125.1"/>
    <property type="molecule type" value="Genomic_DNA"/>
</dbReference>
<reference evidence="24 25" key="1">
    <citation type="journal article" date="2019" name="Nat. Microbiol.">
        <title>Mediterranean grassland soil C-N compound turnover is dependent on rainfall and depth, and is mediated by genomically divergent microorganisms.</title>
        <authorList>
            <person name="Diamond S."/>
            <person name="Andeer P.F."/>
            <person name="Li Z."/>
            <person name="Crits-Christoph A."/>
            <person name="Burstein D."/>
            <person name="Anantharaman K."/>
            <person name="Lane K.R."/>
            <person name="Thomas B.C."/>
            <person name="Pan C."/>
            <person name="Northen T.R."/>
            <person name="Banfield J.F."/>
        </authorList>
    </citation>
    <scope>NUCLEOTIDE SEQUENCE [LARGE SCALE GENOMIC DNA]</scope>
    <source>
        <strain evidence="24">WS_3</strain>
    </source>
</reference>
<dbReference type="InterPro" id="IPR018274">
    <property type="entry name" value="PEP_util_AS"/>
</dbReference>
<evidence type="ECO:0000256" key="17">
    <source>
        <dbReference type="PIRNR" id="PIRNR000732"/>
    </source>
</evidence>
<evidence type="ECO:0000256" key="12">
    <source>
        <dbReference type="ARBA" id="ARBA00022683"/>
    </source>
</evidence>
<dbReference type="Gene3D" id="3.20.20.60">
    <property type="entry name" value="Phosphoenolpyruvate-binding domains"/>
    <property type="match status" value="1"/>
</dbReference>
<dbReference type="InterPro" id="IPR036618">
    <property type="entry name" value="PtsI_HPr-bd_sf"/>
</dbReference>
<evidence type="ECO:0000256" key="5">
    <source>
        <dbReference type="ARBA" id="ARBA00007837"/>
    </source>
</evidence>
<dbReference type="PANTHER" id="PTHR46244">
    <property type="entry name" value="PHOSPHOENOLPYRUVATE-PROTEIN PHOSPHOTRANSFERASE"/>
    <property type="match status" value="1"/>
</dbReference>
<dbReference type="GO" id="GO:0005737">
    <property type="term" value="C:cytoplasm"/>
    <property type="evidence" value="ECO:0007669"/>
    <property type="project" value="UniProtKB-SubCell"/>
</dbReference>
<dbReference type="GO" id="GO:0016301">
    <property type="term" value="F:kinase activity"/>
    <property type="evidence" value="ECO:0007669"/>
    <property type="project" value="UniProtKB-KW"/>
</dbReference>
<dbReference type="PRINTS" id="PR01736">
    <property type="entry name" value="PHPHTRNFRASE"/>
</dbReference>
<feature type="binding site" evidence="20">
    <location>
        <position position="432"/>
    </location>
    <ligand>
        <name>Mg(2+)</name>
        <dbReference type="ChEBI" id="CHEBI:18420"/>
    </ligand>
</feature>
<dbReference type="GO" id="GO:0008965">
    <property type="term" value="F:phosphoenolpyruvate-protein phosphotransferase activity"/>
    <property type="evidence" value="ECO:0007669"/>
    <property type="project" value="UniProtKB-EC"/>
</dbReference>
<dbReference type="Gene3D" id="3.50.30.10">
    <property type="entry name" value="Phosphohistidine domain"/>
    <property type="match status" value="1"/>
</dbReference>
<name>A0A538SID2_UNCEI</name>
<dbReference type="PANTHER" id="PTHR46244:SF3">
    <property type="entry name" value="PHOSPHOENOLPYRUVATE-PROTEIN PHOSPHOTRANSFERASE"/>
    <property type="match status" value="1"/>
</dbReference>
<evidence type="ECO:0000256" key="8">
    <source>
        <dbReference type="ARBA" id="ARBA00022448"/>
    </source>
</evidence>
<dbReference type="InterPro" id="IPR000121">
    <property type="entry name" value="PEP_util_C"/>
</dbReference>
<evidence type="ECO:0000313" key="25">
    <source>
        <dbReference type="Proteomes" id="UP000320184"/>
    </source>
</evidence>
<dbReference type="Pfam" id="PF02896">
    <property type="entry name" value="PEP-utilizers_C"/>
    <property type="match status" value="1"/>
</dbReference>
<dbReference type="InterPro" id="IPR036637">
    <property type="entry name" value="Phosphohistidine_dom_sf"/>
</dbReference>
<evidence type="ECO:0000256" key="7">
    <source>
        <dbReference type="ARBA" id="ARBA00016544"/>
    </source>
</evidence>
<feature type="binding site" evidence="19">
    <location>
        <position position="333"/>
    </location>
    <ligand>
        <name>phosphoenolpyruvate</name>
        <dbReference type="ChEBI" id="CHEBI:58702"/>
    </ligand>
</feature>
<evidence type="ECO:0000256" key="1">
    <source>
        <dbReference type="ARBA" id="ARBA00000683"/>
    </source>
</evidence>
<comment type="caution">
    <text evidence="24">The sequence shown here is derived from an EMBL/GenBank/DDBJ whole genome shotgun (WGS) entry which is preliminary data.</text>
</comment>
<dbReference type="Proteomes" id="UP000320184">
    <property type="component" value="Unassembled WGS sequence"/>
</dbReference>
<evidence type="ECO:0000256" key="13">
    <source>
        <dbReference type="ARBA" id="ARBA00022723"/>
    </source>
</evidence>
<evidence type="ECO:0000259" key="22">
    <source>
        <dbReference type="Pfam" id="PF02896"/>
    </source>
</evidence>
<evidence type="ECO:0000313" key="24">
    <source>
        <dbReference type="EMBL" id="TMQ51125.1"/>
    </source>
</evidence>
<dbReference type="Pfam" id="PF00391">
    <property type="entry name" value="PEP-utilizers"/>
    <property type="match status" value="1"/>
</dbReference>
<evidence type="ECO:0000256" key="4">
    <source>
        <dbReference type="ARBA" id="ARBA00004496"/>
    </source>
</evidence>
<comment type="catalytic activity">
    <reaction evidence="1 17">
        <text>L-histidyl-[protein] + phosphoenolpyruvate = N(pros)-phospho-L-histidyl-[protein] + pyruvate</text>
        <dbReference type="Rhea" id="RHEA:23880"/>
        <dbReference type="Rhea" id="RHEA-COMP:9745"/>
        <dbReference type="Rhea" id="RHEA-COMP:9746"/>
        <dbReference type="ChEBI" id="CHEBI:15361"/>
        <dbReference type="ChEBI" id="CHEBI:29979"/>
        <dbReference type="ChEBI" id="CHEBI:58702"/>
        <dbReference type="ChEBI" id="CHEBI:64837"/>
        <dbReference type="EC" id="2.7.3.9"/>
    </reaction>
</comment>
<dbReference type="GO" id="GO:0009401">
    <property type="term" value="P:phosphoenolpyruvate-dependent sugar phosphotransferase system"/>
    <property type="evidence" value="ECO:0007669"/>
    <property type="project" value="UniProtKB-KW"/>
</dbReference>
<feature type="domain" description="PEP-utilising enzyme C-terminal" evidence="22">
    <location>
        <begin position="255"/>
        <end position="542"/>
    </location>
</feature>
<feature type="domain" description="PEP-utilising enzyme mobile" evidence="21">
    <location>
        <begin position="155"/>
        <end position="226"/>
    </location>
</feature>
<dbReference type="InterPro" id="IPR008279">
    <property type="entry name" value="PEP-util_enz_mobile_dom"/>
</dbReference>
<dbReference type="NCBIfam" id="TIGR01417">
    <property type="entry name" value="PTS_I_fam"/>
    <property type="match status" value="1"/>
</dbReference>
<gene>
    <name evidence="24" type="primary">ptsP</name>
    <name evidence="24" type="ORF">E6K73_06640</name>
</gene>
<dbReference type="Pfam" id="PF05524">
    <property type="entry name" value="PEP-utilisers_N"/>
    <property type="match status" value="1"/>
</dbReference>
<comment type="function">
    <text evidence="3 17">General (non sugar-specific) component of the phosphoenolpyruvate-dependent sugar phosphotransferase system (sugar PTS). This major carbohydrate active-transport system catalyzes the phosphorylation of incoming sugar substrates concomitantly with their translocation across the cell membrane. Enzyme I transfers the phosphoryl group from phosphoenolpyruvate (PEP) to the phosphoryl carrier protein (HPr).</text>
</comment>
<comment type="subcellular location">
    <subcellularLocation>
        <location evidence="4 17">Cytoplasm</location>
    </subcellularLocation>
</comment>
<evidence type="ECO:0000256" key="3">
    <source>
        <dbReference type="ARBA" id="ARBA00002728"/>
    </source>
</evidence>
<evidence type="ECO:0000259" key="23">
    <source>
        <dbReference type="Pfam" id="PF05524"/>
    </source>
</evidence>
<keyword evidence="10 17" id="KW-0762">Sugar transport</keyword>
<dbReference type="SUPFAM" id="SSF47831">
    <property type="entry name" value="Enzyme I of the PEP:sugar phosphotransferase system HPr-binding (sub)domain"/>
    <property type="match status" value="1"/>
</dbReference>
<evidence type="ECO:0000256" key="19">
    <source>
        <dbReference type="PIRSR" id="PIRSR000732-2"/>
    </source>
</evidence>
<dbReference type="PROSITE" id="PS00370">
    <property type="entry name" value="PEP_ENZYMES_PHOS_SITE"/>
    <property type="match status" value="1"/>
</dbReference>
<protein>
    <recommendedName>
        <fullName evidence="7 17">Phosphoenolpyruvate-protein phosphotransferase</fullName>
        <ecNumber evidence="6 17">2.7.3.9</ecNumber>
    </recommendedName>
    <alternativeName>
        <fullName evidence="16 17">Phosphotransferase system, enzyme I</fullName>
    </alternativeName>
</protein>
<keyword evidence="13 17" id="KW-0479">Metal-binding</keyword>
<keyword evidence="8 17" id="KW-0813">Transport</keyword>
<dbReference type="InterPro" id="IPR008731">
    <property type="entry name" value="PTS_EIN"/>
</dbReference>
<dbReference type="InterPro" id="IPR040442">
    <property type="entry name" value="Pyrv_kinase-like_dom_sf"/>
</dbReference>
<dbReference type="PROSITE" id="PS00742">
    <property type="entry name" value="PEP_ENZYMES_2"/>
    <property type="match status" value="1"/>
</dbReference>
<organism evidence="24 25">
    <name type="scientific">Eiseniibacteriota bacterium</name>
    <dbReference type="NCBI Taxonomy" id="2212470"/>
    <lineage>
        <taxon>Bacteria</taxon>
        <taxon>Candidatus Eiseniibacteriota</taxon>
    </lineage>
</organism>
<accession>A0A538SID2</accession>
<feature type="binding site" evidence="19">
    <location>
        <position position="297"/>
    </location>
    <ligand>
        <name>phosphoenolpyruvate</name>
        <dbReference type="ChEBI" id="CHEBI:58702"/>
    </ligand>
</feature>
<dbReference type="SUPFAM" id="SSF51621">
    <property type="entry name" value="Phosphoenolpyruvate/pyruvate domain"/>
    <property type="match status" value="1"/>
</dbReference>
<dbReference type="InterPro" id="IPR024692">
    <property type="entry name" value="PTS_EI"/>
</dbReference>
<keyword evidence="9 17" id="KW-0963">Cytoplasm</keyword>
<keyword evidence="15 17" id="KW-0460">Magnesium</keyword>
<evidence type="ECO:0000256" key="9">
    <source>
        <dbReference type="ARBA" id="ARBA00022490"/>
    </source>
</evidence>
<dbReference type="SUPFAM" id="SSF52009">
    <property type="entry name" value="Phosphohistidine domain"/>
    <property type="match status" value="1"/>
</dbReference>
<sequence>MKFSGIAAAPGIGLGPIFRLEREELAVRDTPVAEAAVDREIERFRAALDASRRDLDSIRRRIAGELGEQHALIYDAHLMMIDDPELSRAVEEGIRRERKNAAWVFRGYMSGVAARLDTTEDEYLRERQADVLDVERRVLRYLRGGEPRLLADLREAAVIVAHELGPSEVALLQRGRVVAFVTEVGGRTSHSAIVARGRGIPAVMSVRGVMQQVKNGDFGAVDGYVGQVEINPDPETAAHYRARGELLQEEARVLRELGHERAVTLDGRVIELGANIELLNEVDDVVACGADGVGLFRTEFFYLGRLELPSEDEQYEAYRGVAERLNPRPVIFRTMDLGGDKVASYLGMTHETNPFLGWRGIRFALQHPELFRTQIRAIYRASAHGRVRMMFPMVSSEEELIGAKHMCSEVATELERAGVPHDPDLEIGVMVETPSAVWLADVLARHAKFLSIGSNDLTQYTLAMDRDNERLAHLYEPLSPAVLRSLRHTIEQGHAAGRWVGICGEMAGDPRTAVLLLGLGVDELSMSPFDLPRVKAAIRSVRCEAAQALGLQALQCSSAQAVKDLLREHIETMLPSFLVAKRSPL</sequence>
<keyword evidence="12 17" id="KW-0598">Phosphotransferase system</keyword>
<feature type="binding site" evidence="20">
    <location>
        <position position="456"/>
    </location>
    <ligand>
        <name>Mg(2+)</name>
        <dbReference type="ChEBI" id="CHEBI:18420"/>
    </ligand>
</feature>
<comment type="cofactor">
    <cofactor evidence="2 17 20">
        <name>Mg(2+)</name>
        <dbReference type="ChEBI" id="CHEBI:18420"/>
    </cofactor>
</comment>
<evidence type="ECO:0000259" key="21">
    <source>
        <dbReference type="Pfam" id="PF00391"/>
    </source>
</evidence>
<comment type="similarity">
    <text evidence="5 17">Belongs to the PEP-utilizing enzyme family.</text>
</comment>